<evidence type="ECO:0000256" key="3">
    <source>
        <dbReference type="ARBA" id="ARBA00022801"/>
    </source>
</evidence>
<dbReference type="GO" id="GO:0006508">
    <property type="term" value="P:proteolysis"/>
    <property type="evidence" value="ECO:0007669"/>
    <property type="project" value="UniProtKB-KW"/>
</dbReference>
<organism evidence="5 6">
    <name type="scientific">Dipteronia dyeriana</name>
    <dbReference type="NCBI Taxonomy" id="168575"/>
    <lineage>
        <taxon>Eukaryota</taxon>
        <taxon>Viridiplantae</taxon>
        <taxon>Streptophyta</taxon>
        <taxon>Embryophyta</taxon>
        <taxon>Tracheophyta</taxon>
        <taxon>Spermatophyta</taxon>
        <taxon>Magnoliopsida</taxon>
        <taxon>eudicotyledons</taxon>
        <taxon>Gunneridae</taxon>
        <taxon>Pentapetalae</taxon>
        <taxon>rosids</taxon>
        <taxon>malvids</taxon>
        <taxon>Sapindales</taxon>
        <taxon>Sapindaceae</taxon>
        <taxon>Hippocastanoideae</taxon>
        <taxon>Acereae</taxon>
        <taxon>Dipteronia</taxon>
    </lineage>
</organism>
<dbReference type="AlphaFoldDB" id="A0AAD9XMK6"/>
<reference evidence="5" key="1">
    <citation type="journal article" date="2023" name="Plant J.">
        <title>Genome sequences and population genomics provide insights into the demographic history, inbreeding, and mutation load of two 'living fossil' tree species of Dipteronia.</title>
        <authorList>
            <person name="Feng Y."/>
            <person name="Comes H.P."/>
            <person name="Chen J."/>
            <person name="Zhu S."/>
            <person name="Lu R."/>
            <person name="Zhang X."/>
            <person name="Li P."/>
            <person name="Qiu J."/>
            <person name="Olsen K.M."/>
            <person name="Qiu Y."/>
        </authorList>
    </citation>
    <scope>NUCLEOTIDE SEQUENCE</scope>
    <source>
        <strain evidence="5">KIB01</strain>
    </source>
</reference>
<dbReference type="Pfam" id="PF14543">
    <property type="entry name" value="TAXi_N"/>
    <property type="match status" value="1"/>
</dbReference>
<dbReference type="InterPro" id="IPR033121">
    <property type="entry name" value="PEPTIDASE_A1"/>
</dbReference>
<dbReference type="EMBL" id="JANJYI010000001">
    <property type="protein sequence ID" value="KAK2661970.1"/>
    <property type="molecule type" value="Genomic_DNA"/>
</dbReference>
<evidence type="ECO:0000256" key="1">
    <source>
        <dbReference type="ARBA" id="ARBA00007447"/>
    </source>
</evidence>
<sequence>MVSFGGEYFMEISIGTPKIKVLGNADKWSDLTYIQCKPCKKYFKQKPQLFDLKNSSTHKLLPCESLYCISLMKDKRGNVKRNVCGYKYLYGDGSFSEGNICSEKFAIALSTGCPISFTKIIFGCGHSNVSVFDEAISVGKKRLAYTSSSWNISHKGNMIIDTRTTYTFIDPDFYEIFAEALEEAIRSKHLNLYVGYDLEKKKVFFKRADCAKHCKNA</sequence>
<dbReference type="GO" id="GO:0005576">
    <property type="term" value="C:extracellular region"/>
    <property type="evidence" value="ECO:0007669"/>
    <property type="project" value="TreeGrafter"/>
</dbReference>
<dbReference type="InterPro" id="IPR051708">
    <property type="entry name" value="Plant_Aspart_Prot_A1"/>
</dbReference>
<keyword evidence="2" id="KW-0645">Protease</keyword>
<keyword evidence="3" id="KW-0378">Hydrolase</keyword>
<protein>
    <recommendedName>
        <fullName evidence="4">Peptidase A1 domain-containing protein</fullName>
    </recommendedName>
</protein>
<proteinExistence type="inferred from homology"/>
<evidence type="ECO:0000256" key="2">
    <source>
        <dbReference type="ARBA" id="ARBA00022670"/>
    </source>
</evidence>
<dbReference type="Proteomes" id="UP001280121">
    <property type="component" value="Unassembled WGS sequence"/>
</dbReference>
<dbReference type="InterPro" id="IPR021109">
    <property type="entry name" value="Peptidase_aspartic_dom_sf"/>
</dbReference>
<name>A0AAD9XMK6_9ROSI</name>
<evidence type="ECO:0000313" key="6">
    <source>
        <dbReference type="Proteomes" id="UP001280121"/>
    </source>
</evidence>
<dbReference type="InterPro" id="IPR032799">
    <property type="entry name" value="TAXi_C"/>
</dbReference>
<dbReference type="Pfam" id="PF14541">
    <property type="entry name" value="TAXi_C"/>
    <property type="match status" value="1"/>
</dbReference>
<comment type="similarity">
    <text evidence="1">Belongs to the peptidase A1 family.</text>
</comment>
<evidence type="ECO:0000259" key="4">
    <source>
        <dbReference type="PROSITE" id="PS51767"/>
    </source>
</evidence>
<dbReference type="PROSITE" id="PS51767">
    <property type="entry name" value="PEPTIDASE_A1"/>
    <property type="match status" value="1"/>
</dbReference>
<feature type="domain" description="Peptidase A1" evidence="4">
    <location>
        <begin position="8"/>
        <end position="217"/>
    </location>
</feature>
<dbReference type="PANTHER" id="PTHR47967">
    <property type="entry name" value="OS07G0603500 PROTEIN-RELATED"/>
    <property type="match status" value="1"/>
</dbReference>
<accession>A0AAD9XMK6</accession>
<comment type="caution">
    <text evidence="5">The sequence shown here is derived from an EMBL/GenBank/DDBJ whole genome shotgun (WGS) entry which is preliminary data.</text>
</comment>
<gene>
    <name evidence="5" type="ORF">Ddye_000544</name>
</gene>
<dbReference type="Gene3D" id="2.40.70.10">
    <property type="entry name" value="Acid Proteases"/>
    <property type="match status" value="2"/>
</dbReference>
<keyword evidence="6" id="KW-1185">Reference proteome</keyword>
<evidence type="ECO:0000313" key="5">
    <source>
        <dbReference type="EMBL" id="KAK2661970.1"/>
    </source>
</evidence>
<dbReference type="GO" id="GO:0008233">
    <property type="term" value="F:peptidase activity"/>
    <property type="evidence" value="ECO:0007669"/>
    <property type="project" value="UniProtKB-KW"/>
</dbReference>
<dbReference type="InterPro" id="IPR032861">
    <property type="entry name" value="TAXi_N"/>
</dbReference>
<dbReference type="PANTHER" id="PTHR47967:SF128">
    <property type="entry name" value="ASPARTIC PROTEINASE CDR1-LIKE"/>
    <property type="match status" value="1"/>
</dbReference>
<dbReference type="SUPFAM" id="SSF50630">
    <property type="entry name" value="Acid proteases"/>
    <property type="match status" value="1"/>
</dbReference>